<feature type="transmembrane region" description="Helical" evidence="5">
    <location>
        <begin position="21"/>
        <end position="42"/>
    </location>
</feature>
<organism evidence="7 8">
    <name type="scientific">Antarcticimicrobium sediminis</name>
    <dbReference type="NCBI Taxonomy" id="2546227"/>
    <lineage>
        <taxon>Bacteria</taxon>
        <taxon>Pseudomonadati</taxon>
        <taxon>Pseudomonadota</taxon>
        <taxon>Alphaproteobacteria</taxon>
        <taxon>Rhodobacterales</taxon>
        <taxon>Paracoccaceae</taxon>
        <taxon>Antarcticimicrobium</taxon>
    </lineage>
</organism>
<evidence type="ECO:0000256" key="2">
    <source>
        <dbReference type="ARBA" id="ARBA00022692"/>
    </source>
</evidence>
<proteinExistence type="predicted"/>
<evidence type="ECO:0000256" key="5">
    <source>
        <dbReference type="SAM" id="Phobius"/>
    </source>
</evidence>
<sequence length="107" mass="11867">MALSTEQQMLIEQRLSNEKKSTGVAYLLWFFLGGLGIHRFYLGKSGSAFAMLALSILGWATLVLYVGVFLLIILGIWLIVDAFLIPGMIQEDTDAKRASLRNQISMA</sequence>
<feature type="domain" description="TM2" evidence="6">
    <location>
        <begin position="19"/>
        <end position="68"/>
    </location>
</feature>
<dbReference type="PANTHER" id="PTHR21016">
    <property type="entry name" value="BETA-AMYLOID BINDING PROTEIN-RELATED"/>
    <property type="match status" value="1"/>
</dbReference>
<dbReference type="Pfam" id="PF05154">
    <property type="entry name" value="TM2"/>
    <property type="match status" value="1"/>
</dbReference>
<dbReference type="OrthoDB" id="2004788at2"/>
<evidence type="ECO:0000256" key="3">
    <source>
        <dbReference type="ARBA" id="ARBA00022989"/>
    </source>
</evidence>
<feature type="transmembrane region" description="Helical" evidence="5">
    <location>
        <begin position="48"/>
        <end position="80"/>
    </location>
</feature>
<comment type="caution">
    <text evidence="7">The sequence shown here is derived from an EMBL/GenBank/DDBJ whole genome shotgun (WGS) entry which is preliminary data.</text>
</comment>
<keyword evidence="8" id="KW-1185">Reference proteome</keyword>
<accession>A0A4R5EYU0</accession>
<reference evidence="7 8" key="1">
    <citation type="submission" date="2019-03" db="EMBL/GenBank/DDBJ databases">
        <authorList>
            <person name="Zhang S."/>
        </authorList>
    </citation>
    <scope>NUCLEOTIDE SEQUENCE [LARGE SCALE GENOMIC DNA]</scope>
    <source>
        <strain evidence="7 8">S4J41</strain>
    </source>
</reference>
<comment type="subcellular location">
    <subcellularLocation>
        <location evidence="1">Membrane</location>
        <topology evidence="1">Multi-pass membrane protein</topology>
    </subcellularLocation>
</comment>
<dbReference type="InterPro" id="IPR007829">
    <property type="entry name" value="TM2"/>
</dbReference>
<evidence type="ECO:0000256" key="1">
    <source>
        <dbReference type="ARBA" id="ARBA00004141"/>
    </source>
</evidence>
<protein>
    <submittedName>
        <fullName evidence="7">TM2 domain-containing protein</fullName>
    </submittedName>
</protein>
<evidence type="ECO:0000313" key="8">
    <source>
        <dbReference type="Proteomes" id="UP000294662"/>
    </source>
</evidence>
<evidence type="ECO:0000313" key="7">
    <source>
        <dbReference type="EMBL" id="TDE40254.1"/>
    </source>
</evidence>
<dbReference type="GO" id="GO:0016020">
    <property type="term" value="C:membrane"/>
    <property type="evidence" value="ECO:0007669"/>
    <property type="project" value="UniProtKB-SubCell"/>
</dbReference>
<keyword evidence="4 5" id="KW-0472">Membrane</keyword>
<dbReference type="Proteomes" id="UP000294662">
    <property type="component" value="Unassembled WGS sequence"/>
</dbReference>
<dbReference type="PANTHER" id="PTHR21016:SF25">
    <property type="entry name" value="TM2 DOMAIN-CONTAINING PROTEIN DDB_G0277895-RELATED"/>
    <property type="match status" value="1"/>
</dbReference>
<dbReference type="AlphaFoldDB" id="A0A4R5EYU0"/>
<evidence type="ECO:0000259" key="6">
    <source>
        <dbReference type="Pfam" id="PF05154"/>
    </source>
</evidence>
<name>A0A4R5EYU0_9RHOB</name>
<dbReference type="InterPro" id="IPR050932">
    <property type="entry name" value="TM2D1-3-like"/>
</dbReference>
<gene>
    <name evidence="7" type="ORF">E1B25_04690</name>
</gene>
<keyword evidence="2 5" id="KW-0812">Transmembrane</keyword>
<dbReference type="EMBL" id="SMFP01000002">
    <property type="protein sequence ID" value="TDE40254.1"/>
    <property type="molecule type" value="Genomic_DNA"/>
</dbReference>
<keyword evidence="3 5" id="KW-1133">Transmembrane helix</keyword>
<evidence type="ECO:0000256" key="4">
    <source>
        <dbReference type="ARBA" id="ARBA00023136"/>
    </source>
</evidence>